<dbReference type="GeneID" id="136822811"/>
<name>A0A7M5WSG1_9CNID</name>
<feature type="compositionally biased region" description="Polar residues" evidence="1">
    <location>
        <begin position="1030"/>
        <end position="1045"/>
    </location>
</feature>
<evidence type="ECO:0000313" key="4">
    <source>
        <dbReference type="EnsemblMetazoa" id="CLYHEMP010097.1"/>
    </source>
</evidence>
<keyword evidence="5" id="KW-1185">Reference proteome</keyword>
<dbReference type="Proteomes" id="UP000594262">
    <property type="component" value="Unplaced"/>
</dbReference>
<organism evidence="4 5">
    <name type="scientific">Clytia hemisphaerica</name>
    <dbReference type="NCBI Taxonomy" id="252671"/>
    <lineage>
        <taxon>Eukaryota</taxon>
        <taxon>Metazoa</taxon>
        <taxon>Cnidaria</taxon>
        <taxon>Hydrozoa</taxon>
        <taxon>Hydroidolina</taxon>
        <taxon>Leptothecata</taxon>
        <taxon>Obeliida</taxon>
        <taxon>Clytiidae</taxon>
        <taxon>Clytia</taxon>
    </lineage>
</organism>
<dbReference type="InterPro" id="IPR036322">
    <property type="entry name" value="WD40_repeat_dom_sf"/>
</dbReference>
<reference evidence="4" key="1">
    <citation type="submission" date="2021-01" db="UniProtKB">
        <authorList>
            <consortium name="EnsemblMetazoa"/>
        </authorList>
    </citation>
    <scope>IDENTIFICATION</scope>
</reference>
<feature type="domain" description="BLOC-2 complex member HPS3 N-terminal" evidence="2">
    <location>
        <begin position="357"/>
        <end position="480"/>
    </location>
</feature>
<evidence type="ECO:0000313" key="5">
    <source>
        <dbReference type="Proteomes" id="UP000594262"/>
    </source>
</evidence>
<dbReference type="AlphaFoldDB" id="A0A7M5WSG1"/>
<proteinExistence type="predicted"/>
<dbReference type="EnsemblMetazoa" id="CLYHEMT010097.1">
    <property type="protein sequence ID" value="CLYHEMP010097.1"/>
    <property type="gene ID" value="CLYHEMG010097"/>
</dbReference>
<dbReference type="InterPro" id="IPR029438">
    <property type="entry name" value="HPS3_C"/>
</dbReference>
<feature type="domain" description="BLOC-2 complex member HPS3 C-terminal" evidence="3">
    <location>
        <begin position="1072"/>
        <end position="1228"/>
    </location>
</feature>
<accession>A0A7M5WSG1</accession>
<dbReference type="InterPro" id="IPR029437">
    <property type="entry name" value="HPS3_N"/>
</dbReference>
<feature type="compositionally biased region" description="Polar residues" evidence="1">
    <location>
        <begin position="1010"/>
        <end position="1021"/>
    </location>
</feature>
<dbReference type="Pfam" id="PF14763">
    <property type="entry name" value="HPS3_C"/>
    <property type="match status" value="2"/>
</dbReference>
<dbReference type="Pfam" id="PF14761">
    <property type="entry name" value="HPS3_N"/>
    <property type="match status" value="2"/>
</dbReference>
<protein>
    <submittedName>
        <fullName evidence="4">Uncharacterized protein</fullName>
    </submittedName>
</protein>
<dbReference type="GO" id="GO:0005737">
    <property type="term" value="C:cytoplasm"/>
    <property type="evidence" value="ECO:0007669"/>
    <property type="project" value="TreeGrafter"/>
</dbReference>
<feature type="compositionally biased region" description="Low complexity" evidence="1">
    <location>
        <begin position="1046"/>
        <end position="1061"/>
    </location>
</feature>
<evidence type="ECO:0000259" key="3">
    <source>
        <dbReference type="Pfam" id="PF14763"/>
    </source>
</evidence>
<feature type="domain" description="BLOC-2 complex member HPS3 C-terminal" evidence="3">
    <location>
        <begin position="656"/>
        <end position="997"/>
    </location>
</feature>
<feature type="domain" description="BLOC-2 complex member HPS3 N-terminal" evidence="2">
    <location>
        <begin position="7"/>
        <end position="244"/>
    </location>
</feature>
<evidence type="ECO:0000259" key="2">
    <source>
        <dbReference type="Pfam" id="PF14761"/>
    </source>
</evidence>
<dbReference type="RefSeq" id="XP_066935223.1">
    <property type="nucleotide sequence ID" value="XM_067079122.1"/>
</dbReference>
<evidence type="ECO:0000256" key="1">
    <source>
        <dbReference type="SAM" id="MobiDB-lite"/>
    </source>
</evidence>
<dbReference type="PANTHER" id="PTHR28633:SF1">
    <property type="entry name" value="BLOC-2 COMPLEX MEMBER HPS3"/>
    <property type="match status" value="1"/>
</dbReference>
<dbReference type="InterPro" id="IPR017216">
    <property type="entry name" value="HPS3"/>
</dbReference>
<feature type="region of interest" description="Disordered" evidence="1">
    <location>
        <begin position="1010"/>
        <end position="1067"/>
    </location>
</feature>
<sequence>MVRTVLCHPFVEQKNFTDQYDASCICCTNDDKVLIGSLYGSISIIDLKGGTHNVLHKFPSNGIPIKMLFSDDKQFLVSLESKLQDYRVGLSAREMNCQARVYSNIMLGNPQKNVAPLSSGYSINRHNNNHTRNKFSVIDFAGLRQPATDIALCNSRHNVAISSSKKIYLYAFKEVMSADLPEDDSVLTIDFIRMVEVETTINIRSVAFSLNWIAFASKTEIRVIQVYLHQPSDEKVYQGEDVSELLDDSTTQTDGLEKTTVSVLTSKPSKSNNMPVQTTLWDFDQATSTSSINEFESKGGHGMMQMQSIQEEKPYIDTKSSSKEVTGEHTILVGHPLCCSFLGQMPTKEGHVNYATVTSTTHLYRRFEEDDISFSGNTERIHSLQWLPIFLEDIAEHKQLEVEEKMPWPWNAFLKPHSFPVLLSMPLFFSTGTHGYLYDTWNSKGLILDYSYTSDCLSAKHTNSLLYTVTSNGLEIFTSRLYPFVSGCTKEMFKECKFSKNAEIANKAAGKAKQPYRARDRGPTEIFLETNYFMDYVSVNKDLSMIEDGGLGPSNDIEPRKRTHSSAYDRYPYQWLLKTCPPKDLETCLVGMYPYQDVVCVATSMSFVLMFIKVPKRTKEKGGATSSPWSVCSFEKHISTDVGQKITKLIEESEFSNPMVYYHLLCESHLLLCCDLMSRPNDEILIKALKSSAVSLATFLMRCEPSFDFTSVKGYFEMAGMQPTAVLEHMKNENIRLERKKHSFGTGMIEYLNNTLFGKEQVQFDKNICDFIINVYGKNHPSMLAKVILKSNLPRLYSIDLCVKLMSKYKRKKESKEQRLQPLDSLCFAYLHMDLGNPGHAEELLKELEKDDLLKICISNTEVLFNSQYQLTPMGQLMKKHFKESFQSIVISLFDTRTIDLNNILQIFQAKRKAEDNEKRIPLDRQACQILENLLNDSSRRKSFQEIAVILVDQYLLRMTKKMNTNDGWKIKHNHEIKGNGHYGTRFTWLNKLKPFSGESPSPQDCIILKNNQKSRSNDTSGGTGRKQNDQQSMALSLPSTGLTTSNPSSPSRSKILSPSSMDDTNHETSKILKSREFCPCCCCSEILIKFQSLLCSRYNRKEFSLHVIEKLKDSDFVGKEALLLLAWPKAGMAQEAVDYIVANYPALILQYAKDMFDWKAQWQQLLQCLLEYIRANKFEPWNYDVYMETLKGVLMRLARAFSPKDFLNMLPSDMNVNFMLPYLAECNEFHRSSSLKSQILQTYKTQIEIHENL</sequence>
<dbReference type="PANTHER" id="PTHR28633">
    <property type="entry name" value="HERMANSKY-PUDLAK SYNDROME 3 PROTEIN"/>
    <property type="match status" value="1"/>
</dbReference>
<dbReference type="OrthoDB" id="10255480at2759"/>
<dbReference type="SUPFAM" id="SSF50978">
    <property type="entry name" value="WD40 repeat-like"/>
    <property type="match status" value="1"/>
</dbReference>